<keyword evidence="3" id="KW-1185">Reference proteome</keyword>
<reference evidence="3" key="1">
    <citation type="journal article" date="2019" name="Int. J. Syst. Evol. Microbiol.">
        <title>The Global Catalogue of Microorganisms (GCM) 10K type strain sequencing project: providing services to taxonomists for standard genome sequencing and annotation.</title>
        <authorList>
            <consortium name="The Broad Institute Genomics Platform"/>
            <consortium name="The Broad Institute Genome Sequencing Center for Infectious Disease"/>
            <person name="Wu L."/>
            <person name="Ma J."/>
        </authorList>
    </citation>
    <scope>NUCLEOTIDE SEQUENCE [LARGE SCALE GENOMIC DNA]</scope>
    <source>
        <strain evidence="3">NBRC 103627</strain>
    </source>
</reference>
<organism evidence="2 3">
    <name type="scientific">Flavobacterium chungangensis</name>
    <dbReference type="NCBI Taxonomy" id="2708132"/>
    <lineage>
        <taxon>Bacteria</taxon>
        <taxon>Pseudomonadati</taxon>
        <taxon>Bacteroidota</taxon>
        <taxon>Flavobacteriia</taxon>
        <taxon>Flavobacteriales</taxon>
        <taxon>Flavobacteriaceae</taxon>
        <taxon>Flavobacterium</taxon>
    </lineage>
</organism>
<dbReference type="RefSeq" id="WP_379795490.1">
    <property type="nucleotide sequence ID" value="NZ_JBHSFY010000002.1"/>
</dbReference>
<name>A0ABV8ZBT2_9FLAO</name>
<keyword evidence="1" id="KW-1133">Transmembrane helix</keyword>
<accession>A0ABV8ZBT2</accession>
<evidence type="ECO:0000313" key="3">
    <source>
        <dbReference type="Proteomes" id="UP001596003"/>
    </source>
</evidence>
<evidence type="ECO:0000256" key="1">
    <source>
        <dbReference type="SAM" id="Phobius"/>
    </source>
</evidence>
<comment type="caution">
    <text evidence="2">The sequence shown here is derived from an EMBL/GenBank/DDBJ whole genome shotgun (WGS) entry which is preliminary data.</text>
</comment>
<feature type="transmembrane region" description="Helical" evidence="1">
    <location>
        <begin position="19"/>
        <end position="36"/>
    </location>
</feature>
<keyword evidence="1" id="KW-0472">Membrane</keyword>
<sequence>MEIVNENVKVYQSSKKDEFILFVIIALLIIVFFAFSGSIIGVLFTFVFCLIIGAIAFVASMNLKFIIDSEKEIITVEKINFLGNVVEIKKYPLSRYYFERRFVIMYKNRRRDCFSFSDSSYEGGELYYNKEFYTDDYVIEGLPKKIVQSIESDIQKMQDKKGQVLSISSKLINN</sequence>
<feature type="transmembrane region" description="Helical" evidence="1">
    <location>
        <begin position="42"/>
        <end position="63"/>
    </location>
</feature>
<dbReference type="Proteomes" id="UP001596003">
    <property type="component" value="Unassembled WGS sequence"/>
</dbReference>
<dbReference type="EMBL" id="JBHSFY010000002">
    <property type="protein sequence ID" value="MFC4476287.1"/>
    <property type="molecule type" value="Genomic_DNA"/>
</dbReference>
<keyword evidence="1" id="KW-0812">Transmembrane</keyword>
<evidence type="ECO:0000313" key="2">
    <source>
        <dbReference type="EMBL" id="MFC4476287.1"/>
    </source>
</evidence>
<proteinExistence type="predicted"/>
<gene>
    <name evidence="2" type="ORF">ACFO3N_04360</name>
</gene>
<evidence type="ECO:0008006" key="4">
    <source>
        <dbReference type="Google" id="ProtNLM"/>
    </source>
</evidence>
<protein>
    <recommendedName>
        <fullName evidence="4">DUF304 domain-containing protein</fullName>
    </recommendedName>
</protein>